<evidence type="ECO:0008006" key="3">
    <source>
        <dbReference type="Google" id="ProtNLM"/>
    </source>
</evidence>
<proteinExistence type="predicted"/>
<dbReference type="EMBL" id="CAACYE010000005">
    <property type="protein sequence ID" value="VFA87039.1"/>
    <property type="molecule type" value="Genomic_DNA"/>
</dbReference>
<dbReference type="AlphaFoldDB" id="A0A449H754"/>
<dbReference type="RefSeq" id="WP_137354003.1">
    <property type="nucleotide sequence ID" value="NZ_CAACYE020000001.1"/>
</dbReference>
<name>A0A449H754_NOCFR</name>
<feature type="region of interest" description="Disordered" evidence="1">
    <location>
        <begin position="235"/>
        <end position="254"/>
    </location>
</feature>
<protein>
    <recommendedName>
        <fullName evidence="3">WXG100 family type VII secretion target</fullName>
    </recommendedName>
</protein>
<evidence type="ECO:0000313" key="2">
    <source>
        <dbReference type="EMBL" id="VFA87039.1"/>
    </source>
</evidence>
<evidence type="ECO:0000256" key="1">
    <source>
        <dbReference type="SAM" id="MobiDB-lite"/>
    </source>
</evidence>
<gene>
    <name evidence="2" type="ORF">NCTC1935_04911</name>
</gene>
<organism evidence="2">
    <name type="scientific">Nocardia farcinica</name>
    <dbReference type="NCBI Taxonomy" id="37329"/>
    <lineage>
        <taxon>Bacteria</taxon>
        <taxon>Bacillati</taxon>
        <taxon>Actinomycetota</taxon>
        <taxon>Actinomycetes</taxon>
        <taxon>Mycobacteriales</taxon>
        <taxon>Nocardiaceae</taxon>
        <taxon>Nocardia</taxon>
    </lineage>
</organism>
<reference evidence="2" key="1">
    <citation type="submission" date="2019-02" db="EMBL/GenBank/DDBJ databases">
        <authorList>
            <consortium name="Pathogen Informatics"/>
        </authorList>
    </citation>
    <scope>NUCLEOTIDE SEQUENCE</scope>
    <source>
        <strain evidence="2">3012STDY6733949</strain>
    </source>
</reference>
<accession>A0A449H754</accession>
<sequence>MGSRTREGYPIPADKNPFGLSAELIFPYDQAATLVTAAQRVGNTAVRCQVELIRKMLGNPNDVSTVLGAWQTAISELTMSIDGSDDGNGLTTARASVNARWNGSAKDAAVAYLDQLLEMTPAQRTVMKEITDQINNFSALVTQNYATAIVHITKYAAIVAELSGGLLEEIREALTLDGGSIETKILEALGQFMEETGKVIESVITYKNNLAGTMDAIITRAGEIAVPAAIAPDALDTTGWQPRNPTGPGWGSPS</sequence>